<evidence type="ECO:0000256" key="1">
    <source>
        <dbReference type="SAM" id="Phobius"/>
    </source>
</evidence>
<comment type="caution">
    <text evidence="2">The sequence shown here is derived from an EMBL/GenBank/DDBJ whole genome shotgun (WGS) entry which is preliminary data.</text>
</comment>
<feature type="transmembrane region" description="Helical" evidence="1">
    <location>
        <begin position="28"/>
        <end position="49"/>
    </location>
</feature>
<sequence length="96" mass="10848">MKCNVEGVQFVIDAASHLATTVLPKTRVSVVLSCLFATDLTLSTLRFIWLRLRNARGAFPTPSAIRCRNLRKRTWSHPEEVYAKDNTIEPAMDSQD</sequence>
<protein>
    <submittedName>
        <fullName evidence="2">Uncharacterized protein</fullName>
    </submittedName>
</protein>
<proteinExistence type="predicted"/>
<dbReference type="Proteomes" id="UP000735302">
    <property type="component" value="Unassembled WGS sequence"/>
</dbReference>
<keyword evidence="1" id="KW-1133">Transmembrane helix</keyword>
<reference evidence="2 3" key="1">
    <citation type="journal article" date="2021" name="Elife">
        <title>Chloroplast acquisition without the gene transfer in kleptoplastic sea slugs, Plakobranchus ocellatus.</title>
        <authorList>
            <person name="Maeda T."/>
            <person name="Takahashi S."/>
            <person name="Yoshida T."/>
            <person name="Shimamura S."/>
            <person name="Takaki Y."/>
            <person name="Nagai Y."/>
            <person name="Toyoda A."/>
            <person name="Suzuki Y."/>
            <person name="Arimoto A."/>
            <person name="Ishii H."/>
            <person name="Satoh N."/>
            <person name="Nishiyama T."/>
            <person name="Hasebe M."/>
            <person name="Maruyama T."/>
            <person name="Minagawa J."/>
            <person name="Obokata J."/>
            <person name="Shigenobu S."/>
        </authorList>
    </citation>
    <scope>NUCLEOTIDE SEQUENCE [LARGE SCALE GENOMIC DNA]</scope>
</reference>
<name>A0AAV3ZTD0_9GAST</name>
<gene>
    <name evidence="2" type="ORF">PoB_002509900</name>
</gene>
<keyword evidence="1" id="KW-0472">Membrane</keyword>
<keyword evidence="1" id="KW-0812">Transmembrane</keyword>
<organism evidence="2 3">
    <name type="scientific">Plakobranchus ocellatus</name>
    <dbReference type="NCBI Taxonomy" id="259542"/>
    <lineage>
        <taxon>Eukaryota</taxon>
        <taxon>Metazoa</taxon>
        <taxon>Spiralia</taxon>
        <taxon>Lophotrochozoa</taxon>
        <taxon>Mollusca</taxon>
        <taxon>Gastropoda</taxon>
        <taxon>Heterobranchia</taxon>
        <taxon>Euthyneura</taxon>
        <taxon>Panpulmonata</taxon>
        <taxon>Sacoglossa</taxon>
        <taxon>Placobranchoidea</taxon>
        <taxon>Plakobranchidae</taxon>
        <taxon>Plakobranchus</taxon>
    </lineage>
</organism>
<evidence type="ECO:0000313" key="2">
    <source>
        <dbReference type="EMBL" id="GFN98593.1"/>
    </source>
</evidence>
<dbReference type="EMBL" id="BLXT01002860">
    <property type="protein sequence ID" value="GFN98593.1"/>
    <property type="molecule type" value="Genomic_DNA"/>
</dbReference>
<evidence type="ECO:0000313" key="3">
    <source>
        <dbReference type="Proteomes" id="UP000735302"/>
    </source>
</evidence>
<accession>A0AAV3ZTD0</accession>
<dbReference type="AlphaFoldDB" id="A0AAV3ZTD0"/>
<keyword evidence="3" id="KW-1185">Reference proteome</keyword>